<dbReference type="OMA" id="DRHANDA"/>
<feature type="region of interest" description="Disordered" evidence="1">
    <location>
        <begin position="487"/>
        <end position="513"/>
    </location>
</feature>
<evidence type="ECO:0000313" key="4">
    <source>
        <dbReference type="Proteomes" id="UP000053890"/>
    </source>
</evidence>
<accession>A0A194S3N8</accession>
<dbReference type="EMBL" id="KQ474078">
    <property type="protein sequence ID" value="KPV75120.1"/>
    <property type="molecule type" value="Genomic_DNA"/>
</dbReference>
<evidence type="ECO:0000259" key="2">
    <source>
        <dbReference type="PROSITE" id="PS50076"/>
    </source>
</evidence>
<keyword evidence="4" id="KW-1185">Reference proteome</keyword>
<name>A0A194S3N8_RHOGW</name>
<dbReference type="CDD" id="cd06257">
    <property type="entry name" value="DnaJ"/>
    <property type="match status" value="1"/>
</dbReference>
<sequence length="513" mass="56262">MAKKNGRRNPEQPKPKPPPEPTPKYTPENNPFAVPATPSPPQRKPKSRPPKRSSAPPPPRAPVVPGAGTAPNGRSAASSPSAPVEDPRIAETRALLEKGLVAQAFAALAPSDKARPSTAQLSRIERLSAHVSRFKGALKGQGPSVPWEAKLWRCEALEGAKKWNELENYTSTLLKNAPVDRIEIQLYRTIALYQQCKLEGAIQAVKDIGLEGADEATVRKVENLSSRLTRVAALKDSGATAFGEGRYEAAIADYSHALLVDRDNAQLRKILCQNRGMAKLKLGKDLHAAIADFTSALALAPRFVKALKHRADAFAQLGQLSLALDDLERAVEAAQEGAEKRALVGERDAVRRRMAEEKQRKEREEEERRWKDKQAERKDHYKILGVDRHANDAELKKAYRSMSLKHHPDKGGSQEAFVQVTESYQVLSDDRRRRMYDEGSSDDPGSAAQGSPFFRRGDDSDGMEEFGIPFPFVFQHMFAHMFAAAEERGGGGRRGGGGGARGARGGRRGRGGR</sequence>
<dbReference type="SMART" id="SM00028">
    <property type="entry name" value="TPR"/>
    <property type="match status" value="3"/>
</dbReference>
<dbReference type="SUPFAM" id="SSF46565">
    <property type="entry name" value="Chaperone J-domain"/>
    <property type="match status" value="1"/>
</dbReference>
<dbReference type="Pfam" id="PF00226">
    <property type="entry name" value="DnaJ"/>
    <property type="match status" value="1"/>
</dbReference>
<feature type="compositionally biased region" description="Basic residues" evidence="1">
    <location>
        <begin position="504"/>
        <end position="513"/>
    </location>
</feature>
<feature type="compositionally biased region" description="Pro residues" evidence="1">
    <location>
        <begin position="15"/>
        <end position="24"/>
    </location>
</feature>
<dbReference type="PRINTS" id="PR00625">
    <property type="entry name" value="JDOMAIN"/>
</dbReference>
<dbReference type="PROSITE" id="PS00636">
    <property type="entry name" value="DNAJ_1"/>
    <property type="match status" value="1"/>
</dbReference>
<dbReference type="RefSeq" id="XP_018271169.1">
    <property type="nucleotide sequence ID" value="XM_018416690.1"/>
</dbReference>
<feature type="compositionally biased region" description="Gly residues" evidence="1">
    <location>
        <begin position="492"/>
        <end position="503"/>
    </location>
</feature>
<dbReference type="PANTHER" id="PTHR44200:SF1">
    <property type="entry name" value="DNAJ HOMOLOG SUBFAMILY C MEMBER 7"/>
    <property type="match status" value="1"/>
</dbReference>
<reference evidence="3 4" key="1">
    <citation type="journal article" date="2015" name="Front. Microbiol.">
        <title>Genome sequence of the plant growth promoting endophytic yeast Rhodotorula graminis WP1.</title>
        <authorList>
            <person name="Firrincieli A."/>
            <person name="Otillar R."/>
            <person name="Salamov A."/>
            <person name="Schmutz J."/>
            <person name="Khan Z."/>
            <person name="Redman R.S."/>
            <person name="Fleck N.D."/>
            <person name="Lindquist E."/>
            <person name="Grigoriev I.V."/>
            <person name="Doty S.L."/>
        </authorList>
    </citation>
    <scope>NUCLEOTIDE SEQUENCE [LARGE SCALE GENOMIC DNA]</scope>
    <source>
        <strain evidence="3 4">WP1</strain>
    </source>
</reference>
<dbReference type="InterPro" id="IPR018253">
    <property type="entry name" value="DnaJ_domain_CS"/>
</dbReference>
<organism evidence="3 4">
    <name type="scientific">Rhodotorula graminis (strain WP1)</name>
    <dbReference type="NCBI Taxonomy" id="578459"/>
    <lineage>
        <taxon>Eukaryota</taxon>
        <taxon>Fungi</taxon>
        <taxon>Dikarya</taxon>
        <taxon>Basidiomycota</taxon>
        <taxon>Pucciniomycotina</taxon>
        <taxon>Microbotryomycetes</taxon>
        <taxon>Sporidiobolales</taxon>
        <taxon>Sporidiobolaceae</taxon>
        <taxon>Rhodotorula</taxon>
    </lineage>
</organism>
<dbReference type="AlphaFoldDB" id="A0A194S3N8"/>
<feature type="domain" description="J" evidence="2">
    <location>
        <begin position="379"/>
        <end position="440"/>
    </location>
</feature>
<dbReference type="PANTHER" id="PTHR44200">
    <property type="entry name" value="DNAJ HOMOLOG SUBFAMILY C MEMBER 7"/>
    <property type="match status" value="1"/>
</dbReference>
<dbReference type="Gene3D" id="1.10.287.110">
    <property type="entry name" value="DnaJ domain"/>
    <property type="match status" value="1"/>
</dbReference>
<gene>
    <name evidence="3" type="ORF">RHOBADRAFT_53147</name>
</gene>
<dbReference type="InterPro" id="IPR001623">
    <property type="entry name" value="DnaJ_domain"/>
</dbReference>
<dbReference type="STRING" id="578459.A0A194S3N8"/>
<protein>
    <recommendedName>
        <fullName evidence="2">J domain-containing protein</fullName>
    </recommendedName>
</protein>
<dbReference type="InterPro" id="IPR036869">
    <property type="entry name" value="J_dom_sf"/>
</dbReference>
<feature type="region of interest" description="Disordered" evidence="1">
    <location>
        <begin position="352"/>
        <end position="374"/>
    </location>
</feature>
<dbReference type="InterPro" id="IPR052758">
    <property type="entry name" value="SRC_co-chaperone"/>
</dbReference>
<feature type="region of interest" description="Disordered" evidence="1">
    <location>
        <begin position="428"/>
        <end position="460"/>
    </location>
</feature>
<evidence type="ECO:0000313" key="3">
    <source>
        <dbReference type="EMBL" id="KPV75120.1"/>
    </source>
</evidence>
<dbReference type="PROSITE" id="PS50076">
    <property type="entry name" value="DNAJ_2"/>
    <property type="match status" value="1"/>
</dbReference>
<proteinExistence type="predicted"/>
<feature type="region of interest" description="Disordered" evidence="1">
    <location>
        <begin position="1"/>
        <end position="86"/>
    </location>
</feature>
<evidence type="ECO:0000256" key="1">
    <source>
        <dbReference type="SAM" id="MobiDB-lite"/>
    </source>
</evidence>
<dbReference type="InterPro" id="IPR019734">
    <property type="entry name" value="TPR_rpt"/>
</dbReference>
<dbReference type="Gene3D" id="1.25.40.10">
    <property type="entry name" value="Tetratricopeptide repeat domain"/>
    <property type="match status" value="1"/>
</dbReference>
<dbReference type="SMART" id="SM00271">
    <property type="entry name" value="DnaJ"/>
    <property type="match status" value="1"/>
</dbReference>
<dbReference type="InterPro" id="IPR011990">
    <property type="entry name" value="TPR-like_helical_dom_sf"/>
</dbReference>
<dbReference type="Proteomes" id="UP000053890">
    <property type="component" value="Unassembled WGS sequence"/>
</dbReference>
<dbReference type="SUPFAM" id="SSF48452">
    <property type="entry name" value="TPR-like"/>
    <property type="match status" value="1"/>
</dbReference>
<feature type="compositionally biased region" description="Basic and acidic residues" evidence="1">
    <location>
        <begin position="428"/>
        <end position="437"/>
    </location>
</feature>
<dbReference type="GeneID" id="28977138"/>
<dbReference type="OrthoDB" id="10250354at2759"/>